<comment type="caution">
    <text evidence="12">The sequence shown here is derived from an EMBL/GenBank/DDBJ whole genome shotgun (WGS) entry which is preliminary data.</text>
</comment>
<dbReference type="InterPro" id="IPR022625">
    <property type="entry name" value="TypeI_RM_Rsu_C"/>
</dbReference>
<dbReference type="Gene3D" id="3.40.50.300">
    <property type="entry name" value="P-loop containing nucleotide triphosphate hydrolases"/>
    <property type="match status" value="2"/>
</dbReference>
<keyword evidence="7 10" id="KW-0378">Hydrolase</keyword>
<dbReference type="InterPro" id="IPR027417">
    <property type="entry name" value="P-loop_NTPase"/>
</dbReference>
<dbReference type="SUPFAM" id="SSF52540">
    <property type="entry name" value="P-loop containing nucleoside triphosphate hydrolases"/>
    <property type="match status" value="2"/>
</dbReference>
<dbReference type="EMBL" id="AXZL01000076">
    <property type="protein sequence ID" value="ESE39923.1"/>
    <property type="molecule type" value="Genomic_DNA"/>
</dbReference>
<dbReference type="Gene3D" id="3.90.1570.50">
    <property type="match status" value="1"/>
</dbReference>
<evidence type="ECO:0000256" key="4">
    <source>
        <dbReference type="ARBA" id="ARBA00022741"/>
    </source>
</evidence>
<dbReference type="Gene3D" id="1.20.58.910">
    <property type="match status" value="1"/>
</dbReference>
<evidence type="ECO:0000256" key="10">
    <source>
        <dbReference type="RuleBase" id="RU364115"/>
    </source>
</evidence>
<evidence type="ECO:0000313" key="13">
    <source>
        <dbReference type="Proteomes" id="UP000017548"/>
    </source>
</evidence>
<organism evidence="12 13">
    <name type="scientific">Shewanella decolorationis S12</name>
    <dbReference type="NCBI Taxonomy" id="1353536"/>
    <lineage>
        <taxon>Bacteria</taxon>
        <taxon>Pseudomonadati</taxon>
        <taxon>Pseudomonadota</taxon>
        <taxon>Gammaproteobacteria</taxon>
        <taxon>Alteromonadales</taxon>
        <taxon>Shewanellaceae</taxon>
        <taxon>Shewanella</taxon>
    </lineage>
</organism>
<dbReference type="NCBIfam" id="TIGR00348">
    <property type="entry name" value="hsdR"/>
    <property type="match status" value="1"/>
</dbReference>
<sequence length="978" mass="112067">MDYQSEQQLENNLIKQLSTQGFEVVSLPDNAALLANLKKQLERVNGIVLSDREFTQVLGKLEGGNIFSKAKMLRDQLDVSLDNGDSCHLTLLCDAPEAGKPHRNHFQVAQQITVKGVYLNRYDVTILVNGLPLVQIELKRRGLELKQAFNQVKRYQKHSYHANHALFNYVQLFVISNGVNTQYFANNSELSAKQTFDWTDVNNRRIAKLPEFASAFLQPAHLTAMLCKYIVLNETEKCLMVLRPYQFYAVEAIVKQVQESTEPQDEQRYPNGYIWHTTGSGKTLTSFKAAQIITSLSEVDKVVFVVDRKDLDYQTALEFNAFSKGCVDSTDNTKVLFHQLLDKAVTPRKGQKENLNRNTKLVVTTLQKLNNVVTKKRYLDEMAALKHKRIVFIFDECHRSQFGDTHLNITQFFKAAQLFGFTGTPIFTKNAVTKRSIKKTTKDLFGECLHTYVIVDAIRDQNVLKFAIEYVGRYQYKDGSNNNLDIEVEDIDTKELLSSPARLEKITDYIIANHNRKTHSRAYNAMLCVSGVPELIQYYELFAKKKAEGKHNLKIATIFSYEANEEEEYELGGSDVDEVREVAAKYLNEGQANKLHSRDKLEGFIADYNAMFGSSYNTSDTKLFYDYYKNIAKRVKAKEIDILLVVNMFLTGFDAPKLNTLYVDKSLKQHGLIQAFSRTNRLLDETKSHGNIVCFRNLKKAADEAFTLFSNKQPKEDIETPSYNELLADFNKAHAALLAITPTVDDVDTLPDEDAQKLFVLQFRKLLQLKNMLSNFADFDMAETGMDEQTFQDFTSKYADLSRQIRESSTKEKVSVLDDVDFELELLHRDEVNVAYILQLLRDLHDEDSDEGKIKKRQVIANLVAADPTLLSKKALIEKFINDHLDGIPAGGDVEEEFEFFWEKEKRLALEALAQEQLLNQERLLKLVARYELSDEMPLREDFADALETKPTLLQRKRVLPIITDKFKRFVDTFMSGF</sequence>
<dbReference type="InterPro" id="IPR014001">
    <property type="entry name" value="Helicase_ATP-bd"/>
</dbReference>
<evidence type="ECO:0000313" key="12">
    <source>
        <dbReference type="EMBL" id="ESE39923.1"/>
    </source>
</evidence>
<dbReference type="RefSeq" id="WP_023268970.1">
    <property type="nucleotide sequence ID" value="NZ_AXZL01000076.1"/>
</dbReference>
<feature type="domain" description="Helicase ATP-binding" evidence="11">
    <location>
        <begin position="263"/>
        <end position="443"/>
    </location>
</feature>
<reference evidence="12 13" key="1">
    <citation type="journal article" date="2013" name="Genome Announc.">
        <title>Draft Genome Sequence of Shewanella decolorationis S12, a Dye-Degrading Bacterium Isolated from a Wastewater Treatment Plant.</title>
        <authorList>
            <person name="Xu M."/>
            <person name="Fang Y."/>
            <person name="Liu J."/>
            <person name="Chen X."/>
            <person name="Sun G."/>
            <person name="Guo J."/>
            <person name="Hua Z."/>
            <person name="Tu Q."/>
            <person name="Wu L."/>
            <person name="Zhou J."/>
            <person name="Liu X."/>
        </authorList>
    </citation>
    <scope>NUCLEOTIDE SEQUENCE [LARGE SCALE GENOMIC DNA]</scope>
    <source>
        <strain evidence="12 13">S12</strain>
    </source>
</reference>
<dbReference type="InterPro" id="IPR055180">
    <property type="entry name" value="HsdR_RecA-like_helicase_dom_2"/>
</dbReference>
<dbReference type="Pfam" id="PF04313">
    <property type="entry name" value="HSDR_N"/>
    <property type="match status" value="1"/>
</dbReference>
<proteinExistence type="inferred from homology"/>
<dbReference type="InterPro" id="IPR040980">
    <property type="entry name" value="SWI2_SNF2"/>
</dbReference>
<comment type="catalytic activity">
    <reaction evidence="1 10">
        <text>Endonucleolytic cleavage of DNA to give random double-stranded fragments with terminal 5'-phosphates, ATP is simultaneously hydrolyzed.</text>
        <dbReference type="EC" id="3.1.21.3"/>
    </reaction>
</comment>
<evidence type="ECO:0000256" key="7">
    <source>
        <dbReference type="ARBA" id="ARBA00022801"/>
    </source>
</evidence>
<keyword evidence="4 10" id="KW-0547">Nucleotide-binding</keyword>
<keyword evidence="6" id="KW-0255">Endonuclease</keyword>
<dbReference type="PANTHER" id="PTHR30195:SF16">
    <property type="entry name" value="TYPE I RESTRICTION ENZYME ENDONUCLEASE SUBUNIT"/>
    <property type="match status" value="1"/>
</dbReference>
<evidence type="ECO:0000256" key="9">
    <source>
        <dbReference type="ARBA" id="ARBA00023125"/>
    </source>
</evidence>
<dbReference type="Pfam" id="PF22679">
    <property type="entry name" value="T1R_D3-like"/>
    <property type="match status" value="1"/>
</dbReference>
<dbReference type="CDD" id="cd18800">
    <property type="entry name" value="SF2_C_EcoR124I-like"/>
    <property type="match status" value="1"/>
</dbReference>
<evidence type="ECO:0000256" key="8">
    <source>
        <dbReference type="ARBA" id="ARBA00022840"/>
    </source>
</evidence>
<dbReference type="CDD" id="cd18030">
    <property type="entry name" value="DEXHc_RE_I_HsdR"/>
    <property type="match status" value="1"/>
</dbReference>
<keyword evidence="3" id="KW-0540">Nuclease</keyword>
<dbReference type="Proteomes" id="UP000017548">
    <property type="component" value="Unassembled WGS sequence"/>
</dbReference>
<dbReference type="CDD" id="cd22332">
    <property type="entry name" value="HsdR_N"/>
    <property type="match status" value="1"/>
</dbReference>
<dbReference type="EC" id="3.1.21.3" evidence="10"/>
<comment type="similarity">
    <text evidence="2 10">Belongs to the HsdR family.</text>
</comment>
<name>A0ABP2YZW9_9GAMM</name>
<dbReference type="PROSITE" id="PS51192">
    <property type="entry name" value="HELICASE_ATP_BIND_1"/>
    <property type="match status" value="1"/>
</dbReference>
<evidence type="ECO:0000256" key="6">
    <source>
        <dbReference type="ARBA" id="ARBA00022759"/>
    </source>
</evidence>
<comment type="subunit">
    <text evidence="10">The type I restriction/modification system is composed of three polypeptides R, M and S.</text>
</comment>
<evidence type="ECO:0000256" key="1">
    <source>
        <dbReference type="ARBA" id="ARBA00000851"/>
    </source>
</evidence>
<dbReference type="InterPro" id="IPR004473">
    <property type="entry name" value="Restrct_endonuc_typeI_HsdR"/>
</dbReference>
<gene>
    <name evidence="12" type="ORF">SHD_4132</name>
</gene>
<keyword evidence="8 10" id="KW-0067">ATP-binding</keyword>
<keyword evidence="9 10" id="KW-0238">DNA-binding</keyword>
<dbReference type="Pfam" id="PF12008">
    <property type="entry name" value="EcoR124_C"/>
    <property type="match status" value="1"/>
</dbReference>
<comment type="function">
    <text evidence="10">Subunit R is required for both nuclease and ATPase activities, but not for modification.</text>
</comment>
<keyword evidence="13" id="KW-1185">Reference proteome</keyword>
<evidence type="ECO:0000256" key="3">
    <source>
        <dbReference type="ARBA" id="ARBA00022722"/>
    </source>
</evidence>
<dbReference type="Pfam" id="PF18766">
    <property type="entry name" value="SWI2_SNF2"/>
    <property type="match status" value="1"/>
</dbReference>
<evidence type="ECO:0000256" key="2">
    <source>
        <dbReference type="ARBA" id="ARBA00008598"/>
    </source>
</evidence>
<evidence type="ECO:0000259" key="11">
    <source>
        <dbReference type="PROSITE" id="PS51192"/>
    </source>
</evidence>
<evidence type="ECO:0000256" key="5">
    <source>
        <dbReference type="ARBA" id="ARBA00022747"/>
    </source>
</evidence>
<protein>
    <recommendedName>
        <fullName evidence="10">Type I restriction enzyme endonuclease subunit</fullName>
        <shortName evidence="10">R protein</shortName>
        <ecNumber evidence="10">3.1.21.3</ecNumber>
    </recommendedName>
</protein>
<dbReference type="PANTHER" id="PTHR30195">
    <property type="entry name" value="TYPE I SITE-SPECIFIC DEOXYRIBONUCLEASE PROTEIN SUBUNIT M AND R"/>
    <property type="match status" value="1"/>
</dbReference>
<accession>A0ABP2YZW9</accession>
<keyword evidence="5 10" id="KW-0680">Restriction system</keyword>
<dbReference type="SMART" id="SM00487">
    <property type="entry name" value="DEXDc"/>
    <property type="match status" value="1"/>
</dbReference>
<dbReference type="InterPro" id="IPR051268">
    <property type="entry name" value="Type-I_R_enzyme_R_subunit"/>
</dbReference>
<dbReference type="InterPro" id="IPR007409">
    <property type="entry name" value="Restrct_endonuc_type1_HsdR_N"/>
</dbReference>